<dbReference type="SUPFAM" id="SSF81296">
    <property type="entry name" value="E set domains"/>
    <property type="match status" value="1"/>
</dbReference>
<evidence type="ECO:0000256" key="8">
    <source>
        <dbReference type="ARBA" id="ARBA00023136"/>
    </source>
</evidence>
<organism evidence="12 13">
    <name type="scientific">Natrarchaeobius halalkaliphilus</name>
    <dbReference type="NCBI Taxonomy" id="1679091"/>
    <lineage>
        <taxon>Archaea</taxon>
        <taxon>Methanobacteriati</taxon>
        <taxon>Methanobacteriota</taxon>
        <taxon>Stenosarchaea group</taxon>
        <taxon>Halobacteria</taxon>
        <taxon>Halobacteriales</taxon>
        <taxon>Natrialbaceae</taxon>
        <taxon>Natrarchaeobius</taxon>
    </lineage>
</organism>
<evidence type="ECO:0000256" key="3">
    <source>
        <dbReference type="ARBA" id="ARBA00022692"/>
    </source>
</evidence>
<keyword evidence="13" id="KW-1185">Reference proteome</keyword>
<evidence type="ECO:0000256" key="5">
    <source>
        <dbReference type="ARBA" id="ARBA00022729"/>
    </source>
</evidence>
<evidence type="ECO:0000256" key="2">
    <source>
        <dbReference type="ARBA" id="ARBA00022475"/>
    </source>
</evidence>
<evidence type="ECO:0000256" key="4">
    <source>
        <dbReference type="ARBA" id="ARBA00022723"/>
    </source>
</evidence>
<dbReference type="GO" id="GO:0042597">
    <property type="term" value="C:periplasmic space"/>
    <property type="evidence" value="ECO:0007669"/>
    <property type="project" value="InterPro"/>
</dbReference>
<dbReference type="GO" id="GO:0046688">
    <property type="term" value="P:response to copper ion"/>
    <property type="evidence" value="ECO:0007669"/>
    <property type="project" value="InterPro"/>
</dbReference>
<dbReference type="PANTHER" id="PTHR34820:SF4">
    <property type="entry name" value="INNER MEMBRANE PROTEIN YEBZ"/>
    <property type="match status" value="1"/>
</dbReference>
<keyword evidence="8" id="KW-0472">Membrane</keyword>
<dbReference type="Proteomes" id="UP000273828">
    <property type="component" value="Unassembled WGS sequence"/>
</dbReference>
<gene>
    <name evidence="12" type="ORF">EA462_12600</name>
</gene>
<dbReference type="InterPro" id="IPR014756">
    <property type="entry name" value="Ig_E-set"/>
</dbReference>
<feature type="region of interest" description="Disordered" evidence="9">
    <location>
        <begin position="624"/>
        <end position="647"/>
    </location>
</feature>
<dbReference type="InterPro" id="IPR032694">
    <property type="entry name" value="CopC/D"/>
</dbReference>
<dbReference type="Gene3D" id="2.60.40.1220">
    <property type="match status" value="1"/>
</dbReference>
<evidence type="ECO:0000259" key="10">
    <source>
        <dbReference type="Pfam" id="PF04234"/>
    </source>
</evidence>
<dbReference type="GO" id="GO:0005507">
    <property type="term" value="F:copper ion binding"/>
    <property type="evidence" value="ECO:0007669"/>
    <property type="project" value="InterPro"/>
</dbReference>
<feature type="domain" description="CopC" evidence="10">
    <location>
        <begin position="49"/>
        <end position="145"/>
    </location>
</feature>
<evidence type="ECO:0000256" key="1">
    <source>
        <dbReference type="ARBA" id="ARBA00004651"/>
    </source>
</evidence>
<keyword evidence="2" id="KW-1003">Cell membrane</keyword>
<keyword evidence="4" id="KW-0479">Metal-binding</keyword>
<dbReference type="InterPro" id="IPR014755">
    <property type="entry name" value="Cu-Rt/internalin_Ig-like"/>
</dbReference>
<accession>A0A3N6NX34</accession>
<keyword evidence="7" id="KW-0186">Copper</keyword>
<comment type="caution">
    <text evidence="12">The sequence shown here is derived from an EMBL/GenBank/DDBJ whole genome shotgun (WGS) entry which is preliminary data.</text>
</comment>
<protein>
    <submittedName>
        <fullName evidence="12">Copper resistance protein CopC</fullName>
    </submittedName>
</protein>
<keyword evidence="5" id="KW-0732">Signal</keyword>
<dbReference type="PANTHER" id="PTHR34820">
    <property type="entry name" value="INNER MEMBRANE PROTEIN YEBZ"/>
    <property type="match status" value="1"/>
</dbReference>
<evidence type="ECO:0000259" key="11">
    <source>
        <dbReference type="Pfam" id="PF05425"/>
    </source>
</evidence>
<reference evidence="12 13" key="1">
    <citation type="submission" date="2018-10" db="EMBL/GenBank/DDBJ databases">
        <title>Natrarchaeobius chitinivorans gen. nov., sp. nov., and Natrarchaeobius haloalkaliphilus sp. nov., alkaliphilic, chitin-utilizing haloarchaea from hypersaline alkaline lakes.</title>
        <authorList>
            <person name="Sorokin D.Y."/>
            <person name="Elcheninov A.G."/>
            <person name="Kostrikina N.A."/>
            <person name="Bale N.J."/>
            <person name="Sinninghe Damste J.S."/>
            <person name="Khijniak T.V."/>
            <person name="Kublanov I.V."/>
            <person name="Toshchakov S.V."/>
        </authorList>
    </citation>
    <scope>NUCLEOTIDE SEQUENCE [LARGE SCALE GENOMIC DNA]</scope>
    <source>
        <strain evidence="12 13">AArcht-Sl</strain>
    </source>
</reference>
<dbReference type="Pfam" id="PF05425">
    <property type="entry name" value="CopD"/>
    <property type="match status" value="1"/>
</dbReference>
<dbReference type="AlphaFoldDB" id="A0A3N6NX34"/>
<evidence type="ECO:0000256" key="9">
    <source>
        <dbReference type="SAM" id="MobiDB-lite"/>
    </source>
</evidence>
<feature type="compositionally biased region" description="Basic and acidic residues" evidence="9">
    <location>
        <begin position="624"/>
        <end position="643"/>
    </location>
</feature>
<dbReference type="InterPro" id="IPR008457">
    <property type="entry name" value="Cu-R_CopD_dom"/>
</dbReference>
<dbReference type="InterPro" id="IPR007348">
    <property type="entry name" value="CopC_dom"/>
</dbReference>
<evidence type="ECO:0000313" key="13">
    <source>
        <dbReference type="Proteomes" id="UP000273828"/>
    </source>
</evidence>
<evidence type="ECO:0000256" key="7">
    <source>
        <dbReference type="ARBA" id="ARBA00023008"/>
    </source>
</evidence>
<dbReference type="GO" id="GO:0006825">
    <property type="term" value="P:copper ion transport"/>
    <property type="evidence" value="ECO:0007669"/>
    <property type="project" value="InterPro"/>
</dbReference>
<comment type="subcellular location">
    <subcellularLocation>
        <location evidence="1">Cell membrane</location>
        <topology evidence="1">Multi-pass membrane protein</topology>
    </subcellularLocation>
</comment>
<dbReference type="EMBL" id="REFY01000004">
    <property type="protein sequence ID" value="RQG89199.1"/>
    <property type="molecule type" value="Genomic_DNA"/>
</dbReference>
<dbReference type="RefSeq" id="WP_124178891.1">
    <property type="nucleotide sequence ID" value="NZ_REFY01000004.1"/>
</dbReference>
<dbReference type="GO" id="GO:0005886">
    <property type="term" value="C:plasma membrane"/>
    <property type="evidence" value="ECO:0007669"/>
    <property type="project" value="UniProtKB-SubCell"/>
</dbReference>
<keyword evidence="3" id="KW-0812">Transmembrane</keyword>
<name>A0A3N6NX34_9EURY</name>
<evidence type="ECO:0000313" key="12">
    <source>
        <dbReference type="EMBL" id="RQG89199.1"/>
    </source>
</evidence>
<proteinExistence type="predicted"/>
<feature type="domain" description="Copper resistance protein D" evidence="11">
    <location>
        <begin position="363"/>
        <end position="479"/>
    </location>
</feature>
<sequence>MTARAPRSTDRRPETPTRSRAVRLAFWLVLIVAAAGLVLGALATPVDAHAYLSDSDPSNAEQLEDRPEQVTLSFSGDGVQVADVTVTNPDGEVVSGESEIDPDDTRTVRIPLEETADGSDGMYSVDWEVLADDGHTTSGSFFFSVGDEPLDRDAVLEAYEDGTDEPDEEIPPIETIAKGLVLVALVALVGAPVTAAVAVYPPVGRTGPDTRSVDRCLSRLLVGATLLLVGAVIALGLARAASLGRLSAETLAQYAETPLGRAWLVQIVLVSLLGGVLAVRRLGILSRRLWLAGVVLGSIAVAGSVSWTSHSATAIDRLRGVIVDFGHIAGAGLWIGGLLVLAVVVPAALRRTDPAARSAVAAGVVRRYSFLALAGATLAGATGLLLAAWHVPTLSALSETLYGVSLSAKTLLVLLALGLGGLTRFALLRRLESEPGDRNERSNGSDRDEPSDDSVSTFVRAVRLEVALLVVVVLLSGLLTSVPTAAVVGGGGDDGPGVASIEREGDPTVELFAIPAETAETADDDRLLVSEGDPIVFEVGFSSESTAGEDTGDRIASERTVRILATAVDGDTTIEFELEETADGTYATVQTLPEDGPWELRVTGSPDGSFLSEWFDATVVPAESADHDHDDHDHGDGHGHDDHETDPDSPFAVFLQFGAVAVAVVGSVAVAVEATRFGRSD</sequence>
<evidence type="ECO:0000256" key="6">
    <source>
        <dbReference type="ARBA" id="ARBA00022989"/>
    </source>
</evidence>
<dbReference type="Pfam" id="PF04234">
    <property type="entry name" value="CopC"/>
    <property type="match status" value="1"/>
</dbReference>
<dbReference type="OrthoDB" id="206320at2157"/>
<keyword evidence="6" id="KW-1133">Transmembrane helix</keyword>